<protein>
    <submittedName>
        <fullName evidence="1">Uncharacterized protein</fullName>
    </submittedName>
</protein>
<reference evidence="1" key="1">
    <citation type="submission" date="2020-07" db="EMBL/GenBank/DDBJ databases">
        <title>Multicomponent nature underlies the extraordinary mechanical properties of spider dragline silk.</title>
        <authorList>
            <person name="Kono N."/>
            <person name="Nakamura H."/>
            <person name="Mori M."/>
            <person name="Yoshida Y."/>
            <person name="Ohtoshi R."/>
            <person name="Malay A.D."/>
            <person name="Moran D.A.P."/>
            <person name="Tomita M."/>
            <person name="Numata K."/>
            <person name="Arakawa K."/>
        </authorList>
    </citation>
    <scope>NUCLEOTIDE SEQUENCE</scope>
</reference>
<evidence type="ECO:0000313" key="2">
    <source>
        <dbReference type="Proteomes" id="UP000887116"/>
    </source>
</evidence>
<evidence type="ECO:0000313" key="1">
    <source>
        <dbReference type="EMBL" id="GFR25892.1"/>
    </source>
</evidence>
<keyword evidence="2" id="KW-1185">Reference proteome</keyword>
<dbReference type="Proteomes" id="UP000887116">
    <property type="component" value="Unassembled WGS sequence"/>
</dbReference>
<dbReference type="EMBL" id="BMAO01038597">
    <property type="protein sequence ID" value="GFR25892.1"/>
    <property type="molecule type" value="Genomic_DNA"/>
</dbReference>
<comment type="caution">
    <text evidence="1">The sequence shown here is derived from an EMBL/GenBank/DDBJ whole genome shotgun (WGS) entry which is preliminary data.</text>
</comment>
<sequence length="71" mass="8123">MAETFPAIHKWKETFEGSIDYRAFGSIIGYEGERNDKCSTSSSQLDQKTKDQLVNEKESELYKASELKLSK</sequence>
<gene>
    <name evidence="1" type="ORF">TNCT_649391</name>
</gene>
<organism evidence="1 2">
    <name type="scientific">Trichonephila clavata</name>
    <name type="common">Joro spider</name>
    <name type="synonym">Nephila clavata</name>
    <dbReference type="NCBI Taxonomy" id="2740835"/>
    <lineage>
        <taxon>Eukaryota</taxon>
        <taxon>Metazoa</taxon>
        <taxon>Ecdysozoa</taxon>
        <taxon>Arthropoda</taxon>
        <taxon>Chelicerata</taxon>
        <taxon>Arachnida</taxon>
        <taxon>Araneae</taxon>
        <taxon>Araneomorphae</taxon>
        <taxon>Entelegynae</taxon>
        <taxon>Araneoidea</taxon>
        <taxon>Nephilidae</taxon>
        <taxon>Trichonephila</taxon>
    </lineage>
</organism>
<proteinExistence type="predicted"/>
<name>A0A8X6HL36_TRICU</name>
<accession>A0A8X6HL36</accession>
<dbReference type="AlphaFoldDB" id="A0A8X6HL36"/>